<evidence type="ECO:0000256" key="3">
    <source>
        <dbReference type="ARBA" id="ARBA00021563"/>
    </source>
</evidence>
<dbReference type="EMBL" id="AYKF01000102">
    <property type="protein sequence ID" value="ROO26329.1"/>
    <property type="molecule type" value="Genomic_DNA"/>
</dbReference>
<evidence type="ECO:0000256" key="7">
    <source>
        <dbReference type="ARBA" id="ARBA00022692"/>
    </source>
</evidence>
<evidence type="ECO:0000256" key="5">
    <source>
        <dbReference type="ARBA" id="ARBA00022475"/>
    </source>
</evidence>
<evidence type="ECO:0000313" key="12">
    <source>
        <dbReference type="Proteomes" id="UP000285123"/>
    </source>
</evidence>
<comment type="caution">
    <text evidence="11">The sequence shown here is derived from an EMBL/GenBank/DDBJ whole genome shotgun (WGS) entry which is preliminary data.</text>
</comment>
<gene>
    <name evidence="11" type="ORF">SAHL_13020</name>
</gene>
<keyword evidence="4" id="KW-0813">Transport</keyword>
<dbReference type="AlphaFoldDB" id="A0A423PL77"/>
<dbReference type="Proteomes" id="UP000285123">
    <property type="component" value="Unassembled WGS sequence"/>
</dbReference>
<evidence type="ECO:0000256" key="2">
    <source>
        <dbReference type="ARBA" id="ARBA00007208"/>
    </source>
</evidence>
<keyword evidence="6" id="KW-0997">Cell inner membrane</keyword>
<dbReference type="OrthoDB" id="6118198at2"/>
<dbReference type="Pfam" id="PF01203">
    <property type="entry name" value="T2SSN"/>
    <property type="match status" value="1"/>
</dbReference>
<dbReference type="GO" id="GO:0005886">
    <property type="term" value="C:plasma membrane"/>
    <property type="evidence" value="ECO:0007669"/>
    <property type="project" value="UniProtKB-SubCell"/>
</dbReference>
<accession>A0A423PL77</accession>
<dbReference type="InterPro" id="IPR022792">
    <property type="entry name" value="T2SS_protein-GspN"/>
</dbReference>
<keyword evidence="7" id="KW-0812">Transmembrane</keyword>
<comment type="subcellular location">
    <subcellularLocation>
        <location evidence="1">Cell inner membrane</location>
    </subcellularLocation>
</comment>
<evidence type="ECO:0000256" key="10">
    <source>
        <dbReference type="ARBA" id="ARBA00030772"/>
    </source>
</evidence>
<keyword evidence="5" id="KW-1003">Cell membrane</keyword>
<name>A0A423PL77_9GAMM</name>
<dbReference type="GO" id="GO:0015627">
    <property type="term" value="C:type II protein secretion system complex"/>
    <property type="evidence" value="ECO:0007669"/>
    <property type="project" value="InterPro"/>
</dbReference>
<evidence type="ECO:0000256" key="6">
    <source>
        <dbReference type="ARBA" id="ARBA00022519"/>
    </source>
</evidence>
<evidence type="ECO:0000256" key="9">
    <source>
        <dbReference type="ARBA" id="ARBA00023136"/>
    </source>
</evidence>
<protein>
    <recommendedName>
        <fullName evidence="3">Type II secretion system protein N</fullName>
    </recommendedName>
    <alternativeName>
        <fullName evidence="10">General secretion pathway protein N</fullName>
    </alternativeName>
</protein>
<evidence type="ECO:0000256" key="8">
    <source>
        <dbReference type="ARBA" id="ARBA00022927"/>
    </source>
</evidence>
<dbReference type="RefSeq" id="WP_123591844.1">
    <property type="nucleotide sequence ID" value="NZ_AYKF01000102.1"/>
</dbReference>
<dbReference type="GO" id="GO:0015628">
    <property type="term" value="P:protein secretion by the type II secretion system"/>
    <property type="evidence" value="ECO:0007669"/>
    <property type="project" value="InterPro"/>
</dbReference>
<sequence length="251" mass="26815">MNWRLVRYLLVGLVTFLIGLVAFFPARIAAGWVESSTPVTLGGVTGTVFDGHAGYVQGPGGAIENLDWRLHPLNLLLAQVAADIEVDSDLGGFSGRVTRSLFGGTHVRNLTGSASAGWLAKRGGFTFLPLSADVAVDIREASVDDALDFSALDGIVRLGNTRWELFNPPVELGQFETALARGDDGIRATIVDSSGPLAIDGGATLTAERRYRLDVRLRARAGADDRLDGMLDQLGEGDDEGWHRVQEQGSL</sequence>
<reference evidence="11 12" key="1">
    <citation type="submission" date="2013-10" db="EMBL/GenBank/DDBJ databases">
        <title>Salinisphaera halophila YIM 95161 Genome Sequencing.</title>
        <authorList>
            <person name="Lai Q."/>
            <person name="Li C."/>
            <person name="Shao Z."/>
        </authorList>
    </citation>
    <scope>NUCLEOTIDE SEQUENCE [LARGE SCALE GENOMIC DNA]</scope>
    <source>
        <strain evidence="11 12">YIM 95161</strain>
    </source>
</reference>
<organism evidence="11 12">
    <name type="scientific">Salinisphaera orenii YIM 95161</name>
    <dbReference type="NCBI Taxonomy" id="1051139"/>
    <lineage>
        <taxon>Bacteria</taxon>
        <taxon>Pseudomonadati</taxon>
        <taxon>Pseudomonadota</taxon>
        <taxon>Gammaproteobacteria</taxon>
        <taxon>Salinisphaerales</taxon>
        <taxon>Salinisphaeraceae</taxon>
        <taxon>Salinisphaera</taxon>
    </lineage>
</organism>
<evidence type="ECO:0000256" key="1">
    <source>
        <dbReference type="ARBA" id="ARBA00004533"/>
    </source>
</evidence>
<evidence type="ECO:0000313" key="11">
    <source>
        <dbReference type="EMBL" id="ROO26329.1"/>
    </source>
</evidence>
<keyword evidence="9" id="KW-0472">Membrane</keyword>
<comment type="similarity">
    <text evidence="2">Belongs to the GSP N family.</text>
</comment>
<evidence type="ECO:0000256" key="4">
    <source>
        <dbReference type="ARBA" id="ARBA00022448"/>
    </source>
</evidence>
<keyword evidence="8" id="KW-0653">Protein transport</keyword>
<proteinExistence type="inferred from homology"/>